<keyword evidence="2" id="KW-0238">DNA-binding</keyword>
<evidence type="ECO:0000256" key="2">
    <source>
        <dbReference type="ARBA" id="ARBA00023125"/>
    </source>
</evidence>
<dbReference type="CDD" id="cd00067">
    <property type="entry name" value="GAL4"/>
    <property type="match status" value="1"/>
</dbReference>
<dbReference type="SMART" id="SM00066">
    <property type="entry name" value="GAL4"/>
    <property type="match status" value="1"/>
</dbReference>
<dbReference type="InterPro" id="IPR036864">
    <property type="entry name" value="Zn2-C6_fun-type_DNA-bd_sf"/>
</dbReference>
<keyword evidence="3" id="KW-0804">Transcription</keyword>
<evidence type="ECO:0000313" key="7">
    <source>
        <dbReference type="EMBL" id="KAL2844030.1"/>
    </source>
</evidence>
<dbReference type="PROSITE" id="PS00463">
    <property type="entry name" value="ZN2_CY6_FUNGAL_1"/>
    <property type="match status" value="1"/>
</dbReference>
<evidence type="ECO:0000256" key="5">
    <source>
        <dbReference type="SAM" id="MobiDB-lite"/>
    </source>
</evidence>
<dbReference type="Pfam" id="PF00172">
    <property type="entry name" value="Zn_clus"/>
    <property type="match status" value="1"/>
</dbReference>
<evidence type="ECO:0000256" key="4">
    <source>
        <dbReference type="ARBA" id="ARBA00023242"/>
    </source>
</evidence>
<name>A0ABR4JVF5_9EURO</name>
<keyword evidence="1" id="KW-0805">Transcription regulation</keyword>
<feature type="region of interest" description="Disordered" evidence="5">
    <location>
        <begin position="56"/>
        <end position="89"/>
    </location>
</feature>
<evidence type="ECO:0000259" key="6">
    <source>
        <dbReference type="PROSITE" id="PS50048"/>
    </source>
</evidence>
<dbReference type="EMBL" id="JBFXLR010000043">
    <property type="protein sequence ID" value="KAL2844030.1"/>
    <property type="molecule type" value="Genomic_DNA"/>
</dbReference>
<dbReference type="Pfam" id="PF11951">
    <property type="entry name" value="Fungal_trans_2"/>
    <property type="match status" value="1"/>
</dbReference>
<dbReference type="GeneID" id="98156326"/>
<reference evidence="7 8" key="1">
    <citation type="submission" date="2024-07" db="EMBL/GenBank/DDBJ databases">
        <title>Section-level genome sequencing and comparative genomics of Aspergillus sections Usti and Cavernicolus.</title>
        <authorList>
            <consortium name="Lawrence Berkeley National Laboratory"/>
            <person name="Nybo J.L."/>
            <person name="Vesth T.C."/>
            <person name="Theobald S."/>
            <person name="Frisvad J.C."/>
            <person name="Larsen T.O."/>
            <person name="Kjaerboelling I."/>
            <person name="Rothschild-Mancinelli K."/>
            <person name="Lyhne E.K."/>
            <person name="Kogle M.E."/>
            <person name="Barry K."/>
            <person name="Clum A."/>
            <person name="Na H."/>
            <person name="Ledsgaard L."/>
            <person name="Lin J."/>
            <person name="Lipzen A."/>
            <person name="Kuo A."/>
            <person name="Riley R."/>
            <person name="Mondo S."/>
            <person name="LaButti K."/>
            <person name="Haridas S."/>
            <person name="Pangalinan J."/>
            <person name="Salamov A.A."/>
            <person name="Simmons B.A."/>
            <person name="Magnuson J.K."/>
            <person name="Chen J."/>
            <person name="Drula E."/>
            <person name="Henrissat B."/>
            <person name="Wiebenga A."/>
            <person name="Lubbers R.J."/>
            <person name="Gomes A.C."/>
            <person name="Macurrencykelacurrency M.R."/>
            <person name="Stajich J."/>
            <person name="Grigoriev I.V."/>
            <person name="Mortensen U.H."/>
            <person name="De vries R.P."/>
            <person name="Baker S.E."/>
            <person name="Andersen M.R."/>
        </authorList>
    </citation>
    <scope>NUCLEOTIDE SEQUENCE [LARGE SCALE GENOMIC DNA]</scope>
    <source>
        <strain evidence="7 8">CBS 756.74</strain>
    </source>
</reference>
<organism evidence="7 8">
    <name type="scientific">Aspergillus pseudodeflectus</name>
    <dbReference type="NCBI Taxonomy" id="176178"/>
    <lineage>
        <taxon>Eukaryota</taxon>
        <taxon>Fungi</taxon>
        <taxon>Dikarya</taxon>
        <taxon>Ascomycota</taxon>
        <taxon>Pezizomycotina</taxon>
        <taxon>Eurotiomycetes</taxon>
        <taxon>Eurotiomycetidae</taxon>
        <taxon>Eurotiales</taxon>
        <taxon>Aspergillaceae</taxon>
        <taxon>Aspergillus</taxon>
        <taxon>Aspergillus subgen. Nidulantes</taxon>
    </lineage>
</organism>
<dbReference type="Proteomes" id="UP001610444">
    <property type="component" value="Unassembled WGS sequence"/>
</dbReference>
<dbReference type="InterPro" id="IPR053175">
    <property type="entry name" value="DHMBA_Reg_Transcription_Factor"/>
</dbReference>
<comment type="caution">
    <text evidence="7">The sequence shown here is derived from an EMBL/GenBank/DDBJ whole genome shotgun (WGS) entry which is preliminary data.</text>
</comment>
<dbReference type="InterPro" id="IPR001138">
    <property type="entry name" value="Zn2Cys6_DnaBD"/>
</dbReference>
<dbReference type="InterPro" id="IPR021858">
    <property type="entry name" value="Fun_TF"/>
</dbReference>
<keyword evidence="4" id="KW-0539">Nucleus</keyword>
<evidence type="ECO:0000313" key="8">
    <source>
        <dbReference type="Proteomes" id="UP001610444"/>
    </source>
</evidence>
<dbReference type="PANTHER" id="PTHR38791">
    <property type="entry name" value="ZN(II)2CYS6 TRANSCRIPTION FACTOR (EUROFUNG)-RELATED-RELATED"/>
    <property type="match status" value="1"/>
</dbReference>
<dbReference type="PANTHER" id="PTHR38791:SF12">
    <property type="entry name" value="TRANSCRIPTION FACTOR DOMAIN-CONTAINING PROTEIN-RELATED"/>
    <property type="match status" value="1"/>
</dbReference>
<keyword evidence="8" id="KW-1185">Reference proteome</keyword>
<dbReference type="RefSeq" id="XP_070895936.1">
    <property type="nucleotide sequence ID" value="XM_071041162.1"/>
</dbReference>
<feature type="domain" description="Zn(2)-C6 fungal-type" evidence="6">
    <location>
        <begin position="10"/>
        <end position="38"/>
    </location>
</feature>
<evidence type="ECO:0000256" key="1">
    <source>
        <dbReference type="ARBA" id="ARBA00023015"/>
    </source>
</evidence>
<proteinExistence type="predicted"/>
<sequence>MVFTGSRSTGCERCRQRKIKCDQKQPGCRRCELNKTKCPGYERPLDIRFHSGPRGFVCRKPRTQKRTTEANTASGASSEHPKNDGGNVQPRILSLRQPRPAWDDESISYFVHEFSFAPKPDMCSGHLEFLQGLLESSPETSPLRPATLASSYLSLSRRYKSPELYVEARKYYGAALQSIRTILSKPFGSWQQEIVAAIMLVHMFEDTDAIVSDQRAAHLQAIAGLFATRGQSLLGNLQESSFYPWVFSQLQIHAFATNQTFSCLSIPTYQVNTAHPPTGVVIMVSKVGRFWFSLQQALKNHGTLNPTAERARLMQMMHEAMLTQAEFEHWEVSLPAVWKPRVLAADDNNGQSLVTYSIRWLGLTWIMYSATLTIFYHGVLRCCRALTETPQGEPSSPVETNLLSTAHAMAEQNIMRLIERICNSVPFSLGEATCDGRRLLPPDYKGCICYQLIWPLALVMRSRYSSADQVQLCRRTLAKIRDMYGINLAQCVGGDVDMIDLDIVSV</sequence>
<accession>A0ABR4JVF5</accession>
<dbReference type="Gene3D" id="4.10.240.10">
    <property type="entry name" value="Zn(2)-C6 fungal-type DNA-binding domain"/>
    <property type="match status" value="1"/>
</dbReference>
<dbReference type="PROSITE" id="PS50048">
    <property type="entry name" value="ZN2_CY6_FUNGAL_2"/>
    <property type="match status" value="1"/>
</dbReference>
<evidence type="ECO:0000256" key="3">
    <source>
        <dbReference type="ARBA" id="ARBA00023163"/>
    </source>
</evidence>
<gene>
    <name evidence="7" type="ORF">BJX68DRAFT_243545</name>
</gene>
<dbReference type="SUPFAM" id="SSF57701">
    <property type="entry name" value="Zn2/Cys6 DNA-binding domain"/>
    <property type="match status" value="1"/>
</dbReference>
<protein>
    <recommendedName>
        <fullName evidence="6">Zn(2)-C6 fungal-type domain-containing protein</fullName>
    </recommendedName>
</protein>